<dbReference type="Pfam" id="PF00583">
    <property type="entry name" value="Acetyltransf_1"/>
    <property type="match status" value="1"/>
</dbReference>
<dbReference type="AlphaFoldDB" id="A0A928V2Y1"/>
<evidence type="ECO:0000313" key="5">
    <source>
        <dbReference type="Proteomes" id="UP000652567"/>
    </source>
</evidence>
<evidence type="ECO:0000313" key="4">
    <source>
        <dbReference type="EMBL" id="MBE8715971.1"/>
    </source>
</evidence>
<name>A0A928V2Y1_9GAMM</name>
<dbReference type="EMBL" id="PRDL01000001">
    <property type="protein sequence ID" value="MBE8715971.1"/>
    <property type="molecule type" value="Genomic_DNA"/>
</dbReference>
<dbReference type="SUPFAM" id="SSF55729">
    <property type="entry name" value="Acyl-CoA N-acyltransferases (Nat)"/>
    <property type="match status" value="1"/>
</dbReference>
<proteinExistence type="predicted"/>
<feature type="domain" description="N-acetyltransferase" evidence="3">
    <location>
        <begin position="1"/>
        <end position="142"/>
    </location>
</feature>
<dbReference type="PANTHER" id="PTHR43800">
    <property type="entry name" value="PEPTIDYL-LYSINE N-ACETYLTRANSFERASE YJAB"/>
    <property type="match status" value="1"/>
</dbReference>
<gene>
    <name evidence="4" type="ORF">C4F51_02070</name>
</gene>
<dbReference type="InterPro" id="IPR000182">
    <property type="entry name" value="GNAT_dom"/>
</dbReference>
<keyword evidence="5" id="KW-1185">Reference proteome</keyword>
<protein>
    <submittedName>
        <fullName evidence="4">GNAT family N-acetyltransferase</fullName>
    </submittedName>
</protein>
<reference evidence="4" key="1">
    <citation type="submission" date="2018-07" db="EMBL/GenBank/DDBJ databases">
        <title>Genome assembly of strain Ka43.</title>
        <authorList>
            <person name="Kukolya J."/>
            <person name="Nagy I."/>
            <person name="Horvath B."/>
            <person name="Toth A."/>
        </authorList>
    </citation>
    <scope>NUCLEOTIDE SEQUENCE</scope>
    <source>
        <strain evidence="4">KB43</strain>
    </source>
</reference>
<keyword evidence="1" id="KW-0808">Transferase</keyword>
<dbReference type="Gene3D" id="3.40.630.30">
    <property type="match status" value="1"/>
</dbReference>
<accession>A0A928V2Y1</accession>
<dbReference type="PROSITE" id="PS51186">
    <property type="entry name" value="GNAT"/>
    <property type="match status" value="1"/>
</dbReference>
<dbReference type="CDD" id="cd04301">
    <property type="entry name" value="NAT_SF"/>
    <property type="match status" value="1"/>
</dbReference>
<dbReference type="PANTHER" id="PTHR43800:SF1">
    <property type="entry name" value="PEPTIDYL-LYSINE N-ACETYLTRANSFERASE YJAB"/>
    <property type="match status" value="1"/>
</dbReference>
<evidence type="ECO:0000256" key="2">
    <source>
        <dbReference type="ARBA" id="ARBA00023315"/>
    </source>
</evidence>
<dbReference type="GO" id="GO:0016747">
    <property type="term" value="F:acyltransferase activity, transferring groups other than amino-acyl groups"/>
    <property type="evidence" value="ECO:0007669"/>
    <property type="project" value="InterPro"/>
</dbReference>
<comment type="caution">
    <text evidence="4">The sequence shown here is derived from an EMBL/GenBank/DDBJ whole genome shotgun (WGS) entry which is preliminary data.</text>
</comment>
<keyword evidence="2" id="KW-0012">Acyltransferase</keyword>
<organism evidence="4 5">
    <name type="scientific">Cellvibrio polysaccharolyticus</name>
    <dbReference type="NCBI Taxonomy" id="2082724"/>
    <lineage>
        <taxon>Bacteria</taxon>
        <taxon>Pseudomonadati</taxon>
        <taxon>Pseudomonadota</taxon>
        <taxon>Gammaproteobacteria</taxon>
        <taxon>Cellvibrionales</taxon>
        <taxon>Cellvibrionaceae</taxon>
        <taxon>Cellvibrio</taxon>
    </lineage>
</organism>
<evidence type="ECO:0000259" key="3">
    <source>
        <dbReference type="PROSITE" id="PS51186"/>
    </source>
</evidence>
<evidence type="ECO:0000256" key="1">
    <source>
        <dbReference type="ARBA" id="ARBA00022679"/>
    </source>
</evidence>
<dbReference type="Proteomes" id="UP000652567">
    <property type="component" value="Unassembled WGS sequence"/>
</dbReference>
<dbReference type="InterPro" id="IPR016181">
    <property type="entry name" value="Acyl_CoA_acyltransferase"/>
</dbReference>
<sequence>MIRKFKLDDMDAVLEIWLSASIKAHDFVNPSFWESQLDDMRTIYLPSSIVYVHESNARVAGFYALAGEHLAAIFVRPEQQGQGFGKAMMAHAKTLSKNLTLSVYKDNQPSVNFYLLQGFTIASEQLCEHTGQVEYTMHRVADKF</sequence>